<accession>A0ABY1JFE4</accession>
<dbReference type="CDD" id="cd00093">
    <property type="entry name" value="HTH_XRE"/>
    <property type="match status" value="1"/>
</dbReference>
<dbReference type="RefSeq" id="WP_074200047.1">
    <property type="nucleotide sequence ID" value="NZ_FSQZ01000001.1"/>
</dbReference>
<dbReference type="SUPFAM" id="SSF47413">
    <property type="entry name" value="lambda repressor-like DNA-binding domains"/>
    <property type="match status" value="1"/>
</dbReference>
<name>A0ABY1JFE4_9BACT</name>
<dbReference type="Gene3D" id="1.10.260.40">
    <property type="entry name" value="lambda repressor-like DNA-binding domains"/>
    <property type="match status" value="1"/>
</dbReference>
<evidence type="ECO:0000313" key="2">
    <source>
        <dbReference type="EMBL" id="SIN78487.1"/>
    </source>
</evidence>
<gene>
    <name evidence="2" type="ORF">SAMN05444368_1913</name>
</gene>
<reference evidence="2 3" key="1">
    <citation type="submission" date="2016-11" db="EMBL/GenBank/DDBJ databases">
        <authorList>
            <person name="Varghese N."/>
            <person name="Submissions S."/>
        </authorList>
    </citation>
    <scope>NUCLEOTIDE SEQUENCE [LARGE SCALE GENOMIC DNA]</scope>
    <source>
        <strain evidence="2 3">DSM 20664</strain>
    </source>
</reference>
<dbReference type="Proteomes" id="UP000185093">
    <property type="component" value="Unassembled WGS sequence"/>
</dbReference>
<dbReference type="EMBL" id="FSQZ01000001">
    <property type="protein sequence ID" value="SIN78487.1"/>
    <property type="molecule type" value="Genomic_DNA"/>
</dbReference>
<keyword evidence="3" id="KW-1185">Reference proteome</keyword>
<evidence type="ECO:0000313" key="3">
    <source>
        <dbReference type="Proteomes" id="UP000185093"/>
    </source>
</evidence>
<dbReference type="SMART" id="SM00530">
    <property type="entry name" value="HTH_XRE"/>
    <property type="match status" value="1"/>
</dbReference>
<dbReference type="InterPro" id="IPR010982">
    <property type="entry name" value="Lambda_DNA-bd_dom_sf"/>
</dbReference>
<protein>
    <submittedName>
        <fullName evidence="2">Helix-turn-helix</fullName>
    </submittedName>
</protein>
<comment type="caution">
    <text evidence="2">The sequence shown here is derived from an EMBL/GenBank/DDBJ whole genome shotgun (WGS) entry which is preliminary data.</text>
</comment>
<dbReference type="PROSITE" id="PS50943">
    <property type="entry name" value="HTH_CROC1"/>
    <property type="match status" value="1"/>
</dbReference>
<evidence type="ECO:0000259" key="1">
    <source>
        <dbReference type="PROSITE" id="PS50943"/>
    </source>
</evidence>
<dbReference type="InterPro" id="IPR001387">
    <property type="entry name" value="Cro/C1-type_HTH"/>
</dbReference>
<dbReference type="Pfam" id="PF01381">
    <property type="entry name" value="HTH_3"/>
    <property type="match status" value="1"/>
</dbReference>
<feature type="domain" description="HTH cro/C1-type" evidence="1">
    <location>
        <begin position="34"/>
        <end position="90"/>
    </location>
</feature>
<organism evidence="2 3">
    <name type="scientific">Acetomicrobium flavidum</name>
    <dbReference type="NCBI Taxonomy" id="49896"/>
    <lineage>
        <taxon>Bacteria</taxon>
        <taxon>Thermotogati</taxon>
        <taxon>Synergistota</taxon>
        <taxon>Synergistia</taxon>
        <taxon>Synergistales</taxon>
        <taxon>Acetomicrobiaceae</taxon>
        <taxon>Acetomicrobium</taxon>
    </lineage>
</organism>
<sequence>MAKVGSRFKKIFEEAQQHPAYWMEDLRLQFLEEISAIMESQGITQKELADRMGVSEAYISRVFNDNVEKNFTLNTLVELSKAVNAEIKIIVTPKKAKGSDLLYQQEWFKLLQSLDCLNEYENVAHDETLSQESHSHEDKSLKPVAA</sequence>
<proteinExistence type="predicted"/>